<dbReference type="GO" id="GO:0003712">
    <property type="term" value="F:transcription coregulator activity"/>
    <property type="evidence" value="ECO:0007669"/>
    <property type="project" value="InterPro"/>
</dbReference>
<protein>
    <recommendedName>
        <fullName evidence="3 9">Mediator of RNA polymerase II transcription subunit 10</fullName>
    </recommendedName>
    <alternativeName>
        <fullName evidence="8 9">Mediator complex subunit 10</fullName>
    </alternativeName>
</protein>
<evidence type="ECO:0000313" key="12">
    <source>
        <dbReference type="Proteomes" id="UP000242525"/>
    </source>
</evidence>
<keyword evidence="6 9" id="KW-0804">Transcription</keyword>
<evidence type="ECO:0000256" key="1">
    <source>
        <dbReference type="ARBA" id="ARBA00004123"/>
    </source>
</evidence>
<dbReference type="Pfam" id="PF09748">
    <property type="entry name" value="Med10"/>
    <property type="match status" value="1"/>
</dbReference>
<organism evidence="11 12">
    <name type="scientific">Geotrichum candidum</name>
    <name type="common">Oospora lactis</name>
    <name type="synonym">Dipodascus geotrichum</name>
    <dbReference type="NCBI Taxonomy" id="1173061"/>
    <lineage>
        <taxon>Eukaryota</taxon>
        <taxon>Fungi</taxon>
        <taxon>Dikarya</taxon>
        <taxon>Ascomycota</taxon>
        <taxon>Saccharomycotina</taxon>
        <taxon>Dipodascomycetes</taxon>
        <taxon>Dipodascales</taxon>
        <taxon>Dipodascaceae</taxon>
        <taxon>Geotrichum</taxon>
    </lineage>
</organism>
<comment type="subcellular location">
    <subcellularLocation>
        <location evidence="1 9">Nucleus</location>
    </subcellularLocation>
</comment>
<name>A0A0J9XGR2_GEOCN</name>
<feature type="compositionally biased region" description="Low complexity" evidence="10">
    <location>
        <begin position="161"/>
        <end position="180"/>
    </location>
</feature>
<evidence type="ECO:0000256" key="4">
    <source>
        <dbReference type="ARBA" id="ARBA00023015"/>
    </source>
</evidence>
<evidence type="ECO:0000256" key="6">
    <source>
        <dbReference type="ARBA" id="ARBA00023163"/>
    </source>
</evidence>
<proteinExistence type="inferred from homology"/>
<evidence type="ECO:0000256" key="3">
    <source>
        <dbReference type="ARBA" id="ARBA00019617"/>
    </source>
</evidence>
<dbReference type="GO" id="GO:0006357">
    <property type="term" value="P:regulation of transcription by RNA polymerase II"/>
    <property type="evidence" value="ECO:0007669"/>
    <property type="project" value="InterPro"/>
</dbReference>
<keyword evidence="5 9" id="KW-0010">Activator</keyword>
<dbReference type="Proteomes" id="UP000242525">
    <property type="component" value="Unassembled WGS sequence"/>
</dbReference>
<dbReference type="EMBL" id="CCBN010000015">
    <property type="protein sequence ID" value="CDO56477.1"/>
    <property type="molecule type" value="Genomic_DNA"/>
</dbReference>
<accession>A0A0J9XGR2</accession>
<evidence type="ECO:0000313" key="11">
    <source>
        <dbReference type="EMBL" id="CDO56477.1"/>
    </source>
</evidence>
<keyword evidence="7 9" id="KW-0539">Nucleus</keyword>
<evidence type="ECO:0000256" key="2">
    <source>
        <dbReference type="ARBA" id="ARBA00005389"/>
    </source>
</evidence>
<feature type="region of interest" description="Disordered" evidence="10">
    <location>
        <begin position="145"/>
        <end position="180"/>
    </location>
</feature>
<dbReference type="AlphaFoldDB" id="A0A0J9XGR2"/>
<keyword evidence="12" id="KW-1185">Reference proteome</keyword>
<dbReference type="InterPro" id="IPR019145">
    <property type="entry name" value="Mediator_Med10"/>
</dbReference>
<gene>
    <name evidence="9" type="primary">MED10</name>
    <name evidence="11" type="ORF">BN980_GECA15s01803g</name>
</gene>
<dbReference type="OrthoDB" id="337270at2759"/>
<dbReference type="PANTHER" id="PTHR13345">
    <property type="entry name" value="MEDIATOR OF RNA POLYMERASE II TRANSCRIPTION SUBUNIT 10"/>
    <property type="match status" value="1"/>
</dbReference>
<evidence type="ECO:0000256" key="5">
    <source>
        <dbReference type="ARBA" id="ARBA00023159"/>
    </source>
</evidence>
<dbReference type="STRING" id="1173061.A0A0J9XGR2"/>
<evidence type="ECO:0000256" key="8">
    <source>
        <dbReference type="ARBA" id="ARBA00032004"/>
    </source>
</evidence>
<comment type="subunit">
    <text evidence="9">Component of the Mediator complex.</text>
</comment>
<dbReference type="GO" id="GO:0016592">
    <property type="term" value="C:mediator complex"/>
    <property type="evidence" value="ECO:0007669"/>
    <property type="project" value="InterPro"/>
</dbReference>
<evidence type="ECO:0000256" key="9">
    <source>
        <dbReference type="RuleBase" id="RU364146"/>
    </source>
</evidence>
<keyword evidence="4 9" id="KW-0805">Transcription regulation</keyword>
<dbReference type="PANTHER" id="PTHR13345:SF13">
    <property type="entry name" value="MEDIATOR OF RNA POLYMERASE II TRANSCRIPTION SUBUNIT 10"/>
    <property type="match status" value="1"/>
</dbReference>
<comment type="caution">
    <text evidence="11">The sequence shown here is derived from an EMBL/GenBank/DDBJ whole genome shotgun (WGS) entry which is preliminary data.</text>
</comment>
<reference evidence="11" key="1">
    <citation type="submission" date="2014-03" db="EMBL/GenBank/DDBJ databases">
        <authorList>
            <person name="Casaregola S."/>
        </authorList>
    </citation>
    <scope>NUCLEOTIDE SEQUENCE [LARGE SCALE GENOMIC DNA]</scope>
    <source>
        <strain evidence="11">CLIB 918</strain>
    </source>
</reference>
<comment type="similarity">
    <text evidence="2 9">Belongs to the Mediator complex subunit 10 family.</text>
</comment>
<evidence type="ECO:0000256" key="7">
    <source>
        <dbReference type="ARBA" id="ARBA00023242"/>
    </source>
</evidence>
<evidence type="ECO:0000256" key="10">
    <source>
        <dbReference type="SAM" id="MobiDB-lite"/>
    </source>
</evidence>
<sequence length="180" mass="19814">MSEPTSTAAATVSDFNQEAASLQETEAQLRQVIETFIELGIIVHDFQGTVEAKEGLVERVNVLMKQMDDLNFMGYKLDHRLPVDVVNYVEKGRNPDVYTREFVELLAKQNQYINGKMRAMKDFQDILGNTVKEAYPQLEYAIDNVKARTSGHQPPPPPAATQPAASAPGESNGSASNGSN</sequence>
<comment type="function">
    <text evidence="9">Component of the Mediator complex, a coactivator involved in the regulated transcription of nearly all RNA polymerase II-dependent genes. Mediator functions as a bridge to convey information from gene-specific regulatory proteins to the basal RNA polymerase II transcription machinery. Mediator is recruited to promoters by direct interactions with regulatory proteins and serves as a scaffold for the assembly of a functional preinitiation complex with RNA polymerase II and the general transcription factors.</text>
</comment>